<accession>A0A2Z5N428</accession>
<feature type="domain" description="N-acetyltransferase" evidence="1">
    <location>
        <begin position="1"/>
        <end position="116"/>
    </location>
</feature>
<name>A0A2Z5N428_BURPY</name>
<dbReference type="EMBL" id="CP024903">
    <property type="protein sequence ID" value="AXF23856.1"/>
    <property type="molecule type" value="Genomic_DNA"/>
</dbReference>
<dbReference type="InterPro" id="IPR016181">
    <property type="entry name" value="Acyl_CoA_acyltransferase"/>
</dbReference>
<reference evidence="2 3" key="1">
    <citation type="journal article" date="2018" name="ISME J.">
        <title>Involvement of Burkholderiaceae and sulfurous volatiles in disease-suppressive soils.</title>
        <authorList>
            <person name="Carrion V.J."/>
            <person name="Cordovez V."/>
            <person name="Tyc O."/>
            <person name="Etalo D.W."/>
            <person name="de Bruijn I."/>
            <person name="de Jager V.C."/>
            <person name="Medema M.H."/>
            <person name="Eberl L."/>
            <person name="Raaijmakers J.M."/>
        </authorList>
    </citation>
    <scope>NUCLEOTIDE SEQUENCE [LARGE SCALE GENOMIC DNA]</scope>
    <source>
        <strain evidence="3">mHSR5</strain>
    </source>
</reference>
<dbReference type="CDD" id="cd04301">
    <property type="entry name" value="NAT_SF"/>
    <property type="match status" value="1"/>
</dbReference>
<evidence type="ECO:0000313" key="3">
    <source>
        <dbReference type="Proteomes" id="UP000253104"/>
    </source>
</evidence>
<dbReference type="RefSeq" id="WP_114180251.1">
    <property type="nucleotide sequence ID" value="NZ_CP024903.1"/>
</dbReference>
<dbReference type="Gene3D" id="3.40.630.30">
    <property type="match status" value="1"/>
</dbReference>
<dbReference type="OrthoDB" id="9098046at2"/>
<dbReference type="GO" id="GO:0016747">
    <property type="term" value="F:acyltransferase activity, transferring groups other than amino-acyl groups"/>
    <property type="evidence" value="ECO:0007669"/>
    <property type="project" value="InterPro"/>
</dbReference>
<evidence type="ECO:0000259" key="1">
    <source>
        <dbReference type="PROSITE" id="PS51186"/>
    </source>
</evidence>
<proteinExistence type="predicted"/>
<dbReference type="Pfam" id="PF13508">
    <property type="entry name" value="Acetyltransf_7"/>
    <property type="match status" value="1"/>
</dbReference>
<dbReference type="AlphaFoldDB" id="A0A2Z5N428"/>
<sequence>MHVVMFRDRCARVIRIVFDDAHASAVAYRDDEAIGELRLDHGDGARSPALARLYVEPAYRRSGIAHTLLACASREFGRPIRIDADARAWPDSPAWATLCRCLEYEGLVVTGITDRS</sequence>
<dbReference type="SUPFAM" id="SSF55729">
    <property type="entry name" value="Acyl-CoA N-acyltransferases (Nat)"/>
    <property type="match status" value="1"/>
</dbReference>
<dbReference type="Proteomes" id="UP000253104">
    <property type="component" value="Chromosome mHSR5_B"/>
</dbReference>
<protein>
    <submittedName>
        <fullName evidence="2">N-acetyltransferase</fullName>
    </submittedName>
</protein>
<dbReference type="InterPro" id="IPR000182">
    <property type="entry name" value="GNAT_dom"/>
</dbReference>
<gene>
    <name evidence="2" type="ORF">CUJ89_26120</name>
</gene>
<organism evidence="2 3">
    <name type="scientific">Burkholderia pyrrocinia</name>
    <name type="common">Pseudomonas pyrrocinia</name>
    <dbReference type="NCBI Taxonomy" id="60550"/>
    <lineage>
        <taxon>Bacteria</taxon>
        <taxon>Pseudomonadati</taxon>
        <taxon>Pseudomonadota</taxon>
        <taxon>Betaproteobacteria</taxon>
        <taxon>Burkholderiales</taxon>
        <taxon>Burkholderiaceae</taxon>
        <taxon>Burkholderia</taxon>
        <taxon>Burkholderia cepacia complex</taxon>
    </lineage>
</organism>
<keyword evidence="2" id="KW-0808">Transferase</keyword>
<evidence type="ECO:0000313" key="2">
    <source>
        <dbReference type="EMBL" id="AXF23856.1"/>
    </source>
</evidence>
<dbReference type="PROSITE" id="PS51186">
    <property type="entry name" value="GNAT"/>
    <property type="match status" value="1"/>
</dbReference>